<organism evidence="3 4">
    <name type="scientific">Trifolium subterraneum</name>
    <name type="common">Subterranean clover</name>
    <dbReference type="NCBI Taxonomy" id="3900"/>
    <lineage>
        <taxon>Eukaryota</taxon>
        <taxon>Viridiplantae</taxon>
        <taxon>Streptophyta</taxon>
        <taxon>Embryophyta</taxon>
        <taxon>Tracheophyta</taxon>
        <taxon>Spermatophyta</taxon>
        <taxon>Magnoliopsida</taxon>
        <taxon>eudicotyledons</taxon>
        <taxon>Gunneridae</taxon>
        <taxon>Pentapetalae</taxon>
        <taxon>rosids</taxon>
        <taxon>fabids</taxon>
        <taxon>Fabales</taxon>
        <taxon>Fabaceae</taxon>
        <taxon>Papilionoideae</taxon>
        <taxon>50 kb inversion clade</taxon>
        <taxon>NPAAA clade</taxon>
        <taxon>Hologalegina</taxon>
        <taxon>IRL clade</taxon>
        <taxon>Trifolieae</taxon>
        <taxon>Trifolium</taxon>
    </lineage>
</organism>
<evidence type="ECO:0000313" key="3">
    <source>
        <dbReference type="EMBL" id="GAU28609.1"/>
    </source>
</evidence>
<feature type="region of interest" description="Disordered" evidence="1">
    <location>
        <begin position="1"/>
        <end position="89"/>
    </location>
</feature>
<dbReference type="InterPro" id="IPR046796">
    <property type="entry name" value="Transposase_32_dom"/>
</dbReference>
<dbReference type="Pfam" id="PF20167">
    <property type="entry name" value="Transposase_32"/>
    <property type="match status" value="1"/>
</dbReference>
<feature type="compositionally biased region" description="Basic and acidic residues" evidence="1">
    <location>
        <begin position="9"/>
        <end position="19"/>
    </location>
</feature>
<dbReference type="Proteomes" id="UP000242715">
    <property type="component" value="Unassembled WGS sequence"/>
</dbReference>
<reference evidence="4" key="1">
    <citation type="journal article" date="2017" name="Front. Plant Sci.">
        <title>Climate Clever Clovers: New Paradigm to Reduce the Environmental Footprint of Ruminants by Breeding Low Methanogenic Forages Utilizing Haplotype Variation.</title>
        <authorList>
            <person name="Kaur P."/>
            <person name="Appels R."/>
            <person name="Bayer P.E."/>
            <person name="Keeble-Gagnere G."/>
            <person name="Wang J."/>
            <person name="Hirakawa H."/>
            <person name="Shirasawa K."/>
            <person name="Vercoe P."/>
            <person name="Stefanova K."/>
            <person name="Durmic Z."/>
            <person name="Nichols P."/>
            <person name="Revell C."/>
            <person name="Isobe S.N."/>
            <person name="Edwards D."/>
            <person name="Erskine W."/>
        </authorList>
    </citation>
    <scope>NUCLEOTIDE SEQUENCE [LARGE SCALE GENOMIC DNA]</scope>
    <source>
        <strain evidence="4">cv. Daliak</strain>
    </source>
</reference>
<name>A0A2Z6NA88_TRISU</name>
<dbReference type="AlphaFoldDB" id="A0A2Z6NA88"/>
<proteinExistence type="predicted"/>
<gene>
    <name evidence="3" type="ORF">TSUD_55530</name>
</gene>
<evidence type="ECO:0000313" key="4">
    <source>
        <dbReference type="Proteomes" id="UP000242715"/>
    </source>
</evidence>
<evidence type="ECO:0000259" key="2">
    <source>
        <dbReference type="Pfam" id="PF20167"/>
    </source>
</evidence>
<feature type="compositionally biased region" description="Polar residues" evidence="1">
    <location>
        <begin position="34"/>
        <end position="52"/>
    </location>
</feature>
<dbReference type="EMBL" id="DF973376">
    <property type="protein sequence ID" value="GAU28609.1"/>
    <property type="molecule type" value="Genomic_DNA"/>
</dbReference>
<evidence type="ECO:0000256" key="1">
    <source>
        <dbReference type="SAM" id="MobiDB-lite"/>
    </source>
</evidence>
<protein>
    <recommendedName>
        <fullName evidence="2">Putative plant transposon protein domain-containing protein</fullName>
    </recommendedName>
</protein>
<keyword evidence="4" id="KW-1185">Reference proteome</keyword>
<accession>A0A2Z6NA88</accession>
<feature type="domain" description="Putative plant transposon protein" evidence="2">
    <location>
        <begin position="177"/>
        <end position="359"/>
    </location>
</feature>
<sequence>MRGNAHGKLLYDPDIEKTAKKNRKAARLAGETARLTNTAEKQSDTEVSSPITSDDEISTMGDENPPPPPHPEKTLGDYGQNNGRNANLGFQPVNPVSFDIKNTVLNALKENQYSGAESQCPNLHLEHFDEACGYTDPPNVSESDKKLRLFKLSLTGRARDWINKYGTLLGVIFSTVKTERTGNKRLVREFFANAWKEPYDQHTYRAYVRGVMIDFSALALNEFLGAEIPFRCALESATIDFPKWPEMRKSVIKNFVGRPSTQWLKYTGGEFPTKIRLGDFKPVARAWAEFVVHNITPVSNSSEYQVENALAVKLIMEKDINLGQWLVRSIRRIANNGQPSFTLGHCNLITALCRARGVPETDDDNPCLPIRAMTLRYFQNYDAGPVGAQPRAARARANVAREEPKEDEEMIEIDRYESGAHPTQQQPPEMPRPTYSEDEVSTLMTQLAIACACNVPHTFYSDQSVLYQQDRAREANFRPPPLYPQYSSLARLHAQHAIENAQPQQDSWMRERGGSRTMMLIRRGRHFMRQTLASMRDMMGADRPISSDSMIYAKSVRLASLKHDCVIFLLTTLYA</sequence>
<feature type="region of interest" description="Disordered" evidence="1">
    <location>
        <begin position="417"/>
        <end position="436"/>
    </location>
</feature>